<evidence type="ECO:0000313" key="2">
    <source>
        <dbReference type="Proteomes" id="UP000061348"/>
    </source>
</evidence>
<reference evidence="1 2" key="1">
    <citation type="submission" date="2015-05" db="EMBL/GenBank/DDBJ databases">
        <title>A genomic and transcriptomic approach to investigate the blue pigment phenotype in Pseudomonas fluorescens.</title>
        <authorList>
            <person name="Andreani N.A."/>
            <person name="Cardazzo B."/>
        </authorList>
    </citation>
    <scope>NUCLEOTIDE SEQUENCE [LARGE SCALE GENOMIC DNA]</scope>
    <source>
        <strain evidence="1 2">Ps_22</strain>
    </source>
</reference>
<dbReference type="AlphaFoldDB" id="A0A109LDM3"/>
<comment type="caution">
    <text evidence="1">The sequence shown here is derived from an EMBL/GenBank/DDBJ whole genome shotgun (WGS) entry which is preliminary data.</text>
</comment>
<accession>A0A109LDM3</accession>
<dbReference type="EMBL" id="LCYA01000121">
    <property type="protein sequence ID" value="KWV85685.1"/>
    <property type="molecule type" value="Genomic_DNA"/>
</dbReference>
<organism evidence="1 2">
    <name type="scientific">Pseudomonas fluorescens</name>
    <dbReference type="NCBI Taxonomy" id="294"/>
    <lineage>
        <taxon>Bacteria</taxon>
        <taxon>Pseudomonadati</taxon>
        <taxon>Pseudomonadota</taxon>
        <taxon>Gammaproteobacteria</taxon>
        <taxon>Pseudomonadales</taxon>
        <taxon>Pseudomonadaceae</taxon>
        <taxon>Pseudomonas</taxon>
    </lineage>
</organism>
<dbReference type="Proteomes" id="UP000061348">
    <property type="component" value="Unassembled WGS sequence"/>
</dbReference>
<protein>
    <submittedName>
        <fullName evidence="1">Uncharacterized protein</fullName>
    </submittedName>
</protein>
<name>A0A109LDM3_PSEFL</name>
<sequence>MRDAVYSAELRQLVTATSTTRSTISLAFGMPMRSSTVW</sequence>
<proteinExistence type="predicted"/>
<gene>
    <name evidence="1" type="ORF">PFLmoz3_04506</name>
</gene>
<evidence type="ECO:0000313" key="1">
    <source>
        <dbReference type="EMBL" id="KWV85685.1"/>
    </source>
</evidence>